<dbReference type="EMBL" id="KQ086393">
    <property type="protein sequence ID" value="KLO04964.1"/>
    <property type="molecule type" value="Genomic_DNA"/>
</dbReference>
<protein>
    <submittedName>
        <fullName evidence="1">Uncharacterized protein</fullName>
    </submittedName>
</protein>
<dbReference type="Proteomes" id="UP000053477">
    <property type="component" value="Unassembled WGS sequence"/>
</dbReference>
<dbReference type="AlphaFoldDB" id="A0A0H2QZY6"/>
<evidence type="ECO:0000313" key="1">
    <source>
        <dbReference type="EMBL" id="KLO04964.1"/>
    </source>
</evidence>
<proteinExistence type="predicted"/>
<organism evidence="1 2">
    <name type="scientific">Schizopora paradoxa</name>
    <dbReference type="NCBI Taxonomy" id="27342"/>
    <lineage>
        <taxon>Eukaryota</taxon>
        <taxon>Fungi</taxon>
        <taxon>Dikarya</taxon>
        <taxon>Basidiomycota</taxon>
        <taxon>Agaricomycotina</taxon>
        <taxon>Agaricomycetes</taxon>
        <taxon>Hymenochaetales</taxon>
        <taxon>Schizoporaceae</taxon>
        <taxon>Schizopora</taxon>
    </lineage>
</organism>
<reference evidence="1 2" key="1">
    <citation type="submission" date="2015-04" db="EMBL/GenBank/DDBJ databases">
        <title>Complete genome sequence of Schizopora paradoxa KUC8140, a cosmopolitan wood degrader in East Asia.</title>
        <authorList>
            <consortium name="DOE Joint Genome Institute"/>
            <person name="Min B."/>
            <person name="Park H."/>
            <person name="Jang Y."/>
            <person name="Kim J.-J."/>
            <person name="Kim K.H."/>
            <person name="Pangilinan J."/>
            <person name="Lipzen A."/>
            <person name="Riley R."/>
            <person name="Grigoriev I.V."/>
            <person name="Spatafora J.W."/>
            <person name="Choi I.-G."/>
        </authorList>
    </citation>
    <scope>NUCLEOTIDE SEQUENCE [LARGE SCALE GENOMIC DNA]</scope>
    <source>
        <strain evidence="1 2">KUC8140</strain>
    </source>
</reference>
<evidence type="ECO:0000313" key="2">
    <source>
        <dbReference type="Proteomes" id="UP000053477"/>
    </source>
</evidence>
<accession>A0A0H2QZY6</accession>
<dbReference type="InParanoid" id="A0A0H2QZY6"/>
<name>A0A0H2QZY6_9AGAM</name>
<keyword evidence="2" id="KW-1185">Reference proteome</keyword>
<sequence length="431" mass="47511">MRLVVQGSCFNVIYDGDGKDFTIEDNNVGGRNYMTNVGIQSMVQAFCDVIAMEMNRNARLLAIMQKMILSQNIQEGGAVVNCVFDNVSVDLIDILGKRTVKSLGVSFTTINNKISQIHIDDVFRNLKSVELNAFSLHMESVPADLVPQVVEQFKAEQYRRASERSERGQLFARLKLNLILSLIVYFDKNFKFLEVSAMSLSAGGACNAILCQCVEIFCHVRLDDNEGKSVLPREDAGPLRSFRDVVERDLAFVRNGNLIRAVCGSTSEGNYLLVMRSLIFSFIGIAIKLQSILFCSGADASGLLLQTDRLASAFTKAGIRPTSMTDMPTPSHPAPLARAVLCMQLIEEKLSVVPTAITDLQATCDMAKGEETIGVCDRGARTFVAFGAIFIYEIVEDQLPVLHLSTFKIRWCGYSGSSISPMSAMLIQEFC</sequence>
<gene>
    <name evidence="1" type="ORF">SCHPADRAFT_896648</name>
</gene>